<evidence type="ECO:0000256" key="5">
    <source>
        <dbReference type="ARBA" id="ARBA00032594"/>
    </source>
</evidence>
<reference evidence="9 10" key="1">
    <citation type="journal article" date="2015" name="J. Microbiol.">
        <title>Sphingosinicella ginsenosidimutans sp. nov., with ginsenoside converting activity.</title>
        <authorList>
            <person name="Kim J.K."/>
            <person name="Kang M.S."/>
            <person name="Park S.C."/>
            <person name="Kim K.M."/>
            <person name="Choi K."/>
            <person name="Yoon M.H."/>
            <person name="Im W.T."/>
        </authorList>
    </citation>
    <scope>NUCLEOTIDE SEQUENCE [LARGE SCALE GENOMIC DNA]</scope>
    <source>
        <strain evidence="9 10">BS-11</strain>
    </source>
</reference>
<evidence type="ECO:0000256" key="2">
    <source>
        <dbReference type="ARBA" id="ARBA00022801"/>
    </source>
</evidence>
<keyword evidence="7" id="KW-0732">Signal</keyword>
<feature type="region of interest" description="Disordered" evidence="6">
    <location>
        <begin position="744"/>
        <end position="766"/>
    </location>
</feature>
<evidence type="ECO:0000313" key="10">
    <source>
        <dbReference type="Proteomes" id="UP000321249"/>
    </source>
</evidence>
<evidence type="ECO:0000256" key="7">
    <source>
        <dbReference type="SAM" id="SignalP"/>
    </source>
</evidence>
<dbReference type="AlphaFoldDB" id="A0A5C6TS46"/>
<evidence type="ECO:0000256" key="4">
    <source>
        <dbReference type="ARBA" id="ARBA00032194"/>
    </source>
</evidence>
<dbReference type="SUPFAM" id="SSF52279">
    <property type="entry name" value="Beta-D-glucan exohydrolase, C-terminal domain"/>
    <property type="match status" value="1"/>
</dbReference>
<sequence>MGLKRSLLAVLLAVTGVAGSAQEAASPRVEALLSRMTVAEKVGQLVQVAGGRQRAPNSLIDDGERARIRQGRVGSYLNVAGAAETREVQRIAVEESRLGVPLLLGADVIHGYRTIFPVPLAMAASWDPAVEAGAARIAAIEASAAGLNWTFAPMIDIARDPRWGRVVEGAGEDPYLGSRMAEAQVRGFQGATLAAPDSILATAKHFAAYGAATGGRDYAGADLSDRALNEIYLPPFHAAARAGAGSFMAAFNTIGGVPAHADHDLLTGTLRDAWHWPGLVVSDWNGVAELRAHGVAGSDADAAALALGAGVDMDMNSGLYAAELERRAQADPAVMEALDRAVRRVLSVKERLGLFDNPYRGDAALEAAAMLTPANRAAARNAAARSIVLLRNDGDLLPIAASARRIAVIGALADDAGSQLGPWRSAGRVEDVRPLLPALRAALPGVAIDYVPGAAPSSEDESGIPAAVSAARRADLVLLVVGETFDMSGEARSRADLGLPGAQQALADALLDTGRPVVVLLMSGRPLAIDRLAARAPAILETWFLGVEAGPAIADVLTGRVSPAGRLPIAFPRSAGALPESYAALPTGRPASADLASDTSRYRDLPVGPVFPFGHGLSYTRFAYGALEIAPAAGGRVTASVTVRNVGARAGDEVVQLYARDPVASVSRAVMELRGFRRITLAPGEMKRVTFTLAPAQFAIWSPGGHWRIEPGEIELMVGASSADIRARGRFAIASAGESDVPAAAIETPAVDGRRADRLDPPAATP</sequence>
<protein>
    <recommendedName>
        <fullName evidence="5">Beta-D-glucoside glucohydrolase</fullName>
    </recommendedName>
    <alternativeName>
        <fullName evidence="3">Cellobiase</fullName>
    </alternativeName>
    <alternativeName>
        <fullName evidence="4">Gentiobiase</fullName>
    </alternativeName>
</protein>
<dbReference type="FunFam" id="3.20.20.300:FF:000005">
    <property type="entry name" value="Periplasmic beta-glucosidase"/>
    <property type="match status" value="1"/>
</dbReference>
<dbReference type="EMBL" id="VOQQ01000001">
    <property type="protein sequence ID" value="TXC63029.1"/>
    <property type="molecule type" value="Genomic_DNA"/>
</dbReference>
<evidence type="ECO:0000256" key="6">
    <source>
        <dbReference type="SAM" id="MobiDB-lite"/>
    </source>
</evidence>
<evidence type="ECO:0000313" key="9">
    <source>
        <dbReference type="EMBL" id="TXC63029.1"/>
    </source>
</evidence>
<dbReference type="GO" id="GO:0005975">
    <property type="term" value="P:carbohydrate metabolic process"/>
    <property type="evidence" value="ECO:0007669"/>
    <property type="project" value="InterPro"/>
</dbReference>
<dbReference type="Gene3D" id="3.20.20.300">
    <property type="entry name" value="Glycoside hydrolase, family 3, N-terminal domain"/>
    <property type="match status" value="1"/>
</dbReference>
<dbReference type="OrthoDB" id="9781691at2"/>
<proteinExistence type="inferred from homology"/>
<name>A0A5C6TS46_9SPHN</name>
<dbReference type="Gene3D" id="3.40.50.1700">
    <property type="entry name" value="Glycoside hydrolase family 3 C-terminal domain"/>
    <property type="match status" value="1"/>
</dbReference>
<evidence type="ECO:0000259" key="8">
    <source>
        <dbReference type="SMART" id="SM01217"/>
    </source>
</evidence>
<evidence type="ECO:0000256" key="3">
    <source>
        <dbReference type="ARBA" id="ARBA00031448"/>
    </source>
</evidence>
<organism evidence="9 10">
    <name type="scientific">Allosphingosinicella ginsenosidimutans</name>
    <dbReference type="NCBI Taxonomy" id="1176539"/>
    <lineage>
        <taxon>Bacteria</taxon>
        <taxon>Pseudomonadati</taxon>
        <taxon>Pseudomonadota</taxon>
        <taxon>Alphaproteobacteria</taxon>
        <taxon>Sphingomonadales</taxon>
        <taxon>Sphingomonadaceae</taxon>
        <taxon>Allosphingosinicella</taxon>
    </lineage>
</organism>
<dbReference type="SUPFAM" id="SSF51445">
    <property type="entry name" value="(Trans)glycosidases"/>
    <property type="match status" value="1"/>
</dbReference>
<dbReference type="InterPro" id="IPR050288">
    <property type="entry name" value="Cellulose_deg_GH3"/>
</dbReference>
<dbReference type="InterPro" id="IPR013783">
    <property type="entry name" value="Ig-like_fold"/>
</dbReference>
<feature type="signal peptide" evidence="7">
    <location>
        <begin position="1"/>
        <end position="20"/>
    </location>
</feature>
<dbReference type="PRINTS" id="PR00133">
    <property type="entry name" value="GLHYDRLASE3"/>
</dbReference>
<dbReference type="Pfam" id="PF01915">
    <property type="entry name" value="Glyco_hydro_3_C"/>
    <property type="match status" value="1"/>
</dbReference>
<comment type="similarity">
    <text evidence="1">Belongs to the glycosyl hydrolase 3 family.</text>
</comment>
<dbReference type="Gene3D" id="2.60.40.10">
    <property type="entry name" value="Immunoglobulins"/>
    <property type="match status" value="1"/>
</dbReference>
<accession>A0A5C6TS46</accession>
<dbReference type="InterPro" id="IPR017853">
    <property type="entry name" value="GH"/>
</dbReference>
<feature type="chain" id="PRO_5023127071" description="Beta-D-glucoside glucohydrolase" evidence="7">
    <location>
        <begin position="21"/>
        <end position="766"/>
    </location>
</feature>
<comment type="caution">
    <text evidence="9">The sequence shown here is derived from an EMBL/GenBank/DDBJ whole genome shotgun (WGS) entry which is preliminary data.</text>
</comment>
<keyword evidence="2" id="KW-0378">Hydrolase</keyword>
<dbReference type="PANTHER" id="PTHR42715:SF10">
    <property type="entry name" value="BETA-GLUCOSIDASE"/>
    <property type="match status" value="1"/>
</dbReference>
<gene>
    <name evidence="9" type="ORF">FRZ32_04715</name>
</gene>
<keyword evidence="10" id="KW-1185">Reference proteome</keyword>
<dbReference type="PANTHER" id="PTHR42715">
    <property type="entry name" value="BETA-GLUCOSIDASE"/>
    <property type="match status" value="1"/>
</dbReference>
<dbReference type="Proteomes" id="UP000321249">
    <property type="component" value="Unassembled WGS sequence"/>
</dbReference>
<dbReference type="InterPro" id="IPR002772">
    <property type="entry name" value="Glyco_hydro_3_C"/>
</dbReference>
<dbReference type="SMART" id="SM01217">
    <property type="entry name" value="Fn3_like"/>
    <property type="match status" value="1"/>
</dbReference>
<dbReference type="InterPro" id="IPR026891">
    <property type="entry name" value="Fn3-like"/>
</dbReference>
<dbReference type="GO" id="GO:0008422">
    <property type="term" value="F:beta-glucosidase activity"/>
    <property type="evidence" value="ECO:0007669"/>
    <property type="project" value="UniProtKB-ARBA"/>
</dbReference>
<dbReference type="RefSeq" id="WP_147042430.1">
    <property type="nucleotide sequence ID" value="NZ_BAABIR010000002.1"/>
</dbReference>
<dbReference type="FunFam" id="2.60.40.10:FF:000495">
    <property type="entry name" value="Periplasmic beta-glucosidase"/>
    <property type="match status" value="1"/>
</dbReference>
<dbReference type="Pfam" id="PF14310">
    <property type="entry name" value="Fn3-like"/>
    <property type="match status" value="1"/>
</dbReference>
<dbReference type="InterPro" id="IPR036881">
    <property type="entry name" value="Glyco_hydro_3_C_sf"/>
</dbReference>
<dbReference type="Pfam" id="PF00933">
    <property type="entry name" value="Glyco_hydro_3"/>
    <property type="match status" value="1"/>
</dbReference>
<feature type="domain" description="Fibronectin type III-like" evidence="8">
    <location>
        <begin position="653"/>
        <end position="722"/>
    </location>
</feature>
<dbReference type="InterPro" id="IPR001764">
    <property type="entry name" value="Glyco_hydro_3_N"/>
</dbReference>
<evidence type="ECO:0000256" key="1">
    <source>
        <dbReference type="ARBA" id="ARBA00005336"/>
    </source>
</evidence>
<dbReference type="InterPro" id="IPR036962">
    <property type="entry name" value="Glyco_hydro_3_N_sf"/>
</dbReference>